<dbReference type="PANTHER" id="PTHR43283:SF11">
    <property type="entry name" value="BETA-LACTAMASE-RELATED DOMAIN-CONTAINING PROTEIN"/>
    <property type="match status" value="1"/>
</dbReference>
<keyword evidence="4" id="KW-1185">Reference proteome</keyword>
<dbReference type="InterPro" id="IPR050789">
    <property type="entry name" value="Diverse_Enzym_Activities"/>
</dbReference>
<feature type="domain" description="Beta-lactamase-related" evidence="2">
    <location>
        <begin position="9"/>
        <end position="345"/>
    </location>
</feature>
<name>A0A1I4U515_9BACT</name>
<protein>
    <submittedName>
        <fullName evidence="3">CubicO group peptidase, beta-lactamase class C family</fullName>
    </submittedName>
</protein>
<accession>A0A1I4U515</accession>
<dbReference type="SUPFAM" id="SSF56601">
    <property type="entry name" value="beta-lactamase/transpeptidase-like"/>
    <property type="match status" value="1"/>
</dbReference>
<dbReference type="PANTHER" id="PTHR43283">
    <property type="entry name" value="BETA-LACTAMASE-RELATED"/>
    <property type="match status" value="1"/>
</dbReference>
<dbReference type="Pfam" id="PF00144">
    <property type="entry name" value="Beta-lactamase"/>
    <property type="match status" value="1"/>
</dbReference>
<keyword evidence="1" id="KW-0378">Hydrolase</keyword>
<evidence type="ECO:0000259" key="2">
    <source>
        <dbReference type="Pfam" id="PF00144"/>
    </source>
</evidence>
<gene>
    <name evidence="3" type="ORF">SAMN05660836_01634</name>
</gene>
<dbReference type="EMBL" id="FOUU01000005">
    <property type="protein sequence ID" value="SFM83911.1"/>
    <property type="molecule type" value="Genomic_DNA"/>
</dbReference>
<dbReference type="Gene3D" id="3.40.710.10">
    <property type="entry name" value="DD-peptidase/beta-lactamase superfamily"/>
    <property type="match status" value="1"/>
</dbReference>
<proteinExistence type="predicted"/>
<sequence length="365" mass="41428">MSLSETMVQGLKKRLYTAASVIVGIDGKVLEEHHVGFDREGGAEISGSTLFDLASLTKPIVVVSLFMREIQKGNIKLEDRLEKFLPSKWIGRAFRGVTIDQVLSHRAGFPAHAKLFEHLIGTEPGRRKEEFVKYILSCTREANPVYSDLGYIILGYVLETVNERPLNEIFSSSEGIFYNQHLSFLPVKMPESPCSPPVHFAPPPPAVSTGWCHWRRRLLSAEVHDCNCYWLGGVSGHAGLFGTSGAVFSWASRLWKSFSNRDGQESNFWCSREVMSEFLRKPDDTSSWARGFDTPTPGNSTVAPYFSMRSVGHYGFTGTSFWIDLEDGFTIVLLTNRVYYETDREIFRRFRRTVHRKARLLNRQV</sequence>
<dbReference type="STRING" id="39841.SAMN05660836_01634"/>
<evidence type="ECO:0000313" key="4">
    <source>
        <dbReference type="Proteomes" id="UP000199611"/>
    </source>
</evidence>
<reference evidence="4" key="1">
    <citation type="submission" date="2016-10" db="EMBL/GenBank/DDBJ databases">
        <authorList>
            <person name="Varghese N."/>
            <person name="Submissions S."/>
        </authorList>
    </citation>
    <scope>NUCLEOTIDE SEQUENCE [LARGE SCALE GENOMIC DNA]</scope>
    <source>
        <strain evidence="4">DSM 9990</strain>
    </source>
</reference>
<evidence type="ECO:0000313" key="3">
    <source>
        <dbReference type="EMBL" id="SFM83911.1"/>
    </source>
</evidence>
<dbReference type="InterPro" id="IPR012338">
    <property type="entry name" value="Beta-lactam/transpept-like"/>
</dbReference>
<dbReference type="GO" id="GO:0016787">
    <property type="term" value="F:hydrolase activity"/>
    <property type="evidence" value="ECO:0007669"/>
    <property type="project" value="UniProtKB-KW"/>
</dbReference>
<dbReference type="Proteomes" id="UP000199611">
    <property type="component" value="Unassembled WGS sequence"/>
</dbReference>
<evidence type="ECO:0000256" key="1">
    <source>
        <dbReference type="ARBA" id="ARBA00022801"/>
    </source>
</evidence>
<dbReference type="AlphaFoldDB" id="A0A1I4U515"/>
<dbReference type="RefSeq" id="WP_177193590.1">
    <property type="nucleotide sequence ID" value="NZ_FOUU01000005.1"/>
</dbReference>
<dbReference type="InterPro" id="IPR001466">
    <property type="entry name" value="Beta-lactam-related"/>
</dbReference>
<organism evidence="3 4">
    <name type="scientific">Thermodesulforhabdus norvegica</name>
    <dbReference type="NCBI Taxonomy" id="39841"/>
    <lineage>
        <taxon>Bacteria</taxon>
        <taxon>Pseudomonadati</taxon>
        <taxon>Thermodesulfobacteriota</taxon>
        <taxon>Syntrophobacteria</taxon>
        <taxon>Syntrophobacterales</taxon>
        <taxon>Thermodesulforhabdaceae</taxon>
        <taxon>Thermodesulforhabdus</taxon>
    </lineage>
</organism>